<feature type="compositionally biased region" description="Basic and acidic residues" evidence="11">
    <location>
        <begin position="651"/>
        <end position="660"/>
    </location>
</feature>
<evidence type="ECO:0000256" key="2">
    <source>
        <dbReference type="ARBA" id="ARBA00005684"/>
    </source>
</evidence>
<dbReference type="Pfam" id="PF02446">
    <property type="entry name" value="Glyco_hydro_77"/>
    <property type="match status" value="1"/>
</dbReference>
<evidence type="ECO:0000256" key="7">
    <source>
        <dbReference type="ARBA" id="ARBA00023277"/>
    </source>
</evidence>
<evidence type="ECO:0000256" key="5">
    <source>
        <dbReference type="ARBA" id="ARBA00022676"/>
    </source>
</evidence>
<evidence type="ECO:0000256" key="9">
    <source>
        <dbReference type="ARBA" id="ARBA00031501"/>
    </source>
</evidence>
<dbReference type="NCBIfam" id="TIGR00217">
    <property type="entry name" value="malQ"/>
    <property type="match status" value="1"/>
</dbReference>
<evidence type="ECO:0000256" key="3">
    <source>
        <dbReference type="ARBA" id="ARBA00012560"/>
    </source>
</evidence>
<dbReference type="AlphaFoldDB" id="A0A6N6JJ07"/>
<name>A0A6N6JJ07_9RHOB</name>
<keyword evidence="5 10" id="KW-0328">Glycosyltransferase</keyword>
<comment type="similarity">
    <text evidence="2 10">Belongs to the disproportionating enzyme family.</text>
</comment>
<dbReference type="EMBL" id="BLJE01000003">
    <property type="protein sequence ID" value="GFE66055.1"/>
    <property type="molecule type" value="Genomic_DNA"/>
</dbReference>
<feature type="region of interest" description="Disordered" evidence="11">
    <location>
        <begin position="645"/>
        <end position="667"/>
    </location>
</feature>
<evidence type="ECO:0000256" key="6">
    <source>
        <dbReference type="ARBA" id="ARBA00022679"/>
    </source>
</evidence>
<dbReference type="InterPro" id="IPR017853">
    <property type="entry name" value="GH"/>
</dbReference>
<gene>
    <name evidence="12" type="primary">malQ</name>
    <name evidence="12" type="ORF">KIN_31290</name>
</gene>
<protein>
    <recommendedName>
        <fullName evidence="4 10">4-alpha-glucanotransferase</fullName>
        <ecNumber evidence="3 10">2.4.1.25</ecNumber>
    </recommendedName>
    <alternativeName>
        <fullName evidence="8 10">Amylomaltase</fullName>
    </alternativeName>
    <alternativeName>
        <fullName evidence="9 10">Disproportionating enzyme</fullName>
    </alternativeName>
</protein>
<evidence type="ECO:0000256" key="4">
    <source>
        <dbReference type="ARBA" id="ARBA00020295"/>
    </source>
</evidence>
<dbReference type="Proteomes" id="UP000436822">
    <property type="component" value="Unassembled WGS sequence"/>
</dbReference>
<reference evidence="12 13" key="1">
    <citation type="submission" date="2019-12" db="EMBL/GenBank/DDBJ databases">
        <title>Litoreibacter badius sp. nov., a novel bacteriochlorophyll a-containing bacterium in the genus Litoreibacter.</title>
        <authorList>
            <person name="Kanamuro M."/>
            <person name="Takabe Y."/>
            <person name="Mori K."/>
            <person name="Takaichi S."/>
            <person name="Hanada S."/>
        </authorList>
    </citation>
    <scope>NUCLEOTIDE SEQUENCE [LARGE SCALE GENOMIC DNA]</scope>
    <source>
        <strain evidence="12 13">K6</strain>
    </source>
</reference>
<dbReference type="RefSeq" id="WP_159808706.1">
    <property type="nucleotide sequence ID" value="NZ_BLJE01000003.1"/>
</dbReference>
<dbReference type="GO" id="GO:0004134">
    <property type="term" value="F:4-alpha-glucanotransferase activity"/>
    <property type="evidence" value="ECO:0007669"/>
    <property type="project" value="UniProtKB-EC"/>
</dbReference>
<dbReference type="InterPro" id="IPR003385">
    <property type="entry name" value="Glyco_hydro_77"/>
</dbReference>
<dbReference type="GO" id="GO:0005975">
    <property type="term" value="P:carbohydrate metabolic process"/>
    <property type="evidence" value="ECO:0007669"/>
    <property type="project" value="InterPro"/>
</dbReference>
<evidence type="ECO:0000256" key="11">
    <source>
        <dbReference type="SAM" id="MobiDB-lite"/>
    </source>
</evidence>
<keyword evidence="6 10" id="KW-0808">Transferase</keyword>
<dbReference type="PANTHER" id="PTHR32438:SF5">
    <property type="entry name" value="4-ALPHA-GLUCANOTRANSFERASE DPE1, CHLOROPLASTIC_AMYLOPLASTIC"/>
    <property type="match status" value="1"/>
</dbReference>
<organism evidence="12 13">
    <name type="scientific">Litoreibacter roseus</name>
    <dbReference type="NCBI Taxonomy" id="2601869"/>
    <lineage>
        <taxon>Bacteria</taxon>
        <taxon>Pseudomonadati</taxon>
        <taxon>Pseudomonadota</taxon>
        <taxon>Alphaproteobacteria</taxon>
        <taxon>Rhodobacterales</taxon>
        <taxon>Roseobacteraceae</taxon>
        <taxon>Litoreibacter</taxon>
    </lineage>
</organism>
<keyword evidence="7 10" id="KW-0119">Carbohydrate metabolism</keyword>
<evidence type="ECO:0000256" key="10">
    <source>
        <dbReference type="RuleBase" id="RU361207"/>
    </source>
</evidence>
<sequence length="667" mass="72805">MTDWVAELCSHLGVQSQYRGYEGQTVRVARDTRIAVLRALELNISSNEDAREMLQEMQSKDAGRPAPHEVIVQAGQASEISLTQAVEWRLEAEGTGEVLATGSTVDHISLPSLPIGIHSLHLSAKSGDTTTWILARPDHAVRLEDRIAEPHIWGVLAALYGLTDGPSAPIGTYALLGHYAETIAGHGADFLGINPIHAMGQSLPDDVISPYSPSHRAFLNTWHCAGAGQTKHFGSDLIDYPSALHHTEQALASQFVEFSQLPADAPDRQAYEAYVASARATLHEFAVFEALSARFGPDWRAWPALYRDHDAEALSKFEHYNARVITQRKWAQWEADRQLSRAQSRATDAGMRIGIYLDLAVGPRLGGAETWVKGTSLITGATLGAPPDPLGPSGQSWGLAPQSPLKCRTQGYAGFARLLRAVMRHAGMIRIDHVLGLMRSFWIPEGSDEGTYVSYPFDALLAVVAIESARNGTIVVGEDLGLVPEGLRDQLALSGIYGLDVLQYMRTPAGGFVDTADTRELAVCGFATHDTPTVAGFFAAEDAEVRHRLGSINEQTLDQTRADRALAQRSLGTSKPVLEIHRQLARARSSMVAIQLDDIAERTSQQNLPGTIDEYPNWRLKAPLSLSEISTSKAFARLGADMLAENRSNPKKREMEHELQDCSNQTH</sequence>
<comment type="caution">
    <text evidence="12">The sequence shown here is derived from an EMBL/GenBank/DDBJ whole genome shotgun (WGS) entry which is preliminary data.</text>
</comment>
<dbReference type="PANTHER" id="PTHR32438">
    <property type="entry name" value="4-ALPHA-GLUCANOTRANSFERASE DPE1, CHLOROPLASTIC/AMYLOPLASTIC"/>
    <property type="match status" value="1"/>
</dbReference>
<evidence type="ECO:0000313" key="12">
    <source>
        <dbReference type="EMBL" id="GFE66055.1"/>
    </source>
</evidence>
<dbReference type="Gene3D" id="3.20.20.80">
    <property type="entry name" value="Glycosidases"/>
    <property type="match status" value="1"/>
</dbReference>
<dbReference type="EC" id="2.4.1.25" evidence="3 10"/>
<proteinExistence type="inferred from homology"/>
<dbReference type="OrthoDB" id="9763489at2"/>
<comment type="catalytic activity">
    <reaction evidence="1 10">
        <text>Transfers a segment of a (1-&gt;4)-alpha-D-glucan to a new position in an acceptor, which may be glucose or a (1-&gt;4)-alpha-D-glucan.</text>
        <dbReference type="EC" id="2.4.1.25"/>
    </reaction>
</comment>
<evidence type="ECO:0000256" key="8">
    <source>
        <dbReference type="ARBA" id="ARBA00031423"/>
    </source>
</evidence>
<evidence type="ECO:0000313" key="13">
    <source>
        <dbReference type="Proteomes" id="UP000436822"/>
    </source>
</evidence>
<evidence type="ECO:0000256" key="1">
    <source>
        <dbReference type="ARBA" id="ARBA00000439"/>
    </source>
</evidence>
<keyword evidence="13" id="KW-1185">Reference proteome</keyword>
<dbReference type="SUPFAM" id="SSF51445">
    <property type="entry name" value="(Trans)glycosidases"/>
    <property type="match status" value="1"/>
</dbReference>
<accession>A0A6N6JJ07</accession>